<dbReference type="InterPro" id="IPR007421">
    <property type="entry name" value="Schlafen_AlbA_2_dom"/>
</dbReference>
<dbReference type="PANTHER" id="PTHR12155:SF41">
    <property type="entry name" value="SCHLAFEN ALBA-2 DOMAIN-CONTAINING PROTEIN"/>
    <property type="match status" value="1"/>
</dbReference>
<comment type="caution">
    <text evidence="2">The sequence shown here is derived from an EMBL/GenBank/DDBJ whole genome shotgun (WGS) entry which is preliminary data.</text>
</comment>
<dbReference type="Gene3D" id="3.30.950.30">
    <property type="entry name" value="Schlafen, AAA domain"/>
    <property type="match status" value="1"/>
</dbReference>
<protein>
    <recommendedName>
        <fullName evidence="1">Schlafen AlbA-2 domain-containing protein</fullName>
    </recommendedName>
</protein>
<proteinExistence type="predicted"/>
<dbReference type="InterPro" id="IPR038461">
    <property type="entry name" value="Schlafen_AlbA_2_dom_sf"/>
</dbReference>
<dbReference type="Pfam" id="PF04326">
    <property type="entry name" value="SLFN_AlbA_2"/>
    <property type="match status" value="1"/>
</dbReference>
<evidence type="ECO:0000259" key="1">
    <source>
        <dbReference type="Pfam" id="PF04326"/>
    </source>
</evidence>
<gene>
    <name evidence="2" type="ORF">A3Q56_02414</name>
</gene>
<dbReference type="EMBL" id="LWCA01000231">
    <property type="protein sequence ID" value="OAF69778.1"/>
    <property type="molecule type" value="Genomic_DNA"/>
</dbReference>
<dbReference type="InterPro" id="IPR029684">
    <property type="entry name" value="Schlafen"/>
</dbReference>
<dbReference type="OrthoDB" id="10259112at2759"/>
<feature type="domain" description="Schlafen AlbA-2" evidence="1">
    <location>
        <begin position="43"/>
        <end position="153"/>
    </location>
</feature>
<dbReference type="PANTHER" id="PTHR12155">
    <property type="entry name" value="SCHLAFEN"/>
    <property type="match status" value="1"/>
</dbReference>
<dbReference type="Proteomes" id="UP000078046">
    <property type="component" value="Unassembled WGS sequence"/>
</dbReference>
<evidence type="ECO:0000313" key="2">
    <source>
        <dbReference type="EMBL" id="OAF69778.1"/>
    </source>
</evidence>
<keyword evidence="3" id="KW-1185">Reference proteome</keyword>
<sequence>MTKKVYKSGVDFYYEGSQLLLEENVKNEFKGHRYLKNYIKYEANMNDKSTRAPISKTICSILNRKTGGNIYIGVTDDGVVRGHHLTDDQRIHFLSELTNLCEKFTPNITTLIDCVFIPVLPKNVIQEVIDIECSSVDTLCKKYDQNTHFYERDKFCWCDTECMGMLSHSILPSCYVIVLKIKKSDPDQIYQNEEGIKCMRGLASNKTIHDI</sequence>
<dbReference type="AlphaFoldDB" id="A0A177B668"/>
<evidence type="ECO:0000313" key="3">
    <source>
        <dbReference type="Proteomes" id="UP000078046"/>
    </source>
</evidence>
<name>A0A177B668_9BILA</name>
<organism evidence="2 3">
    <name type="scientific">Intoshia linei</name>
    <dbReference type="NCBI Taxonomy" id="1819745"/>
    <lineage>
        <taxon>Eukaryota</taxon>
        <taxon>Metazoa</taxon>
        <taxon>Spiralia</taxon>
        <taxon>Lophotrochozoa</taxon>
        <taxon>Mesozoa</taxon>
        <taxon>Orthonectida</taxon>
        <taxon>Rhopaluridae</taxon>
        <taxon>Intoshia</taxon>
    </lineage>
</organism>
<accession>A0A177B668</accession>
<reference evidence="2 3" key="1">
    <citation type="submission" date="2016-04" db="EMBL/GenBank/DDBJ databases">
        <title>The genome of Intoshia linei affirms orthonectids as highly simplified spiralians.</title>
        <authorList>
            <person name="Mikhailov K.V."/>
            <person name="Slusarev G.S."/>
            <person name="Nikitin M.A."/>
            <person name="Logacheva M.D."/>
            <person name="Penin A."/>
            <person name="Aleoshin V."/>
            <person name="Panchin Y.V."/>
        </authorList>
    </citation>
    <scope>NUCLEOTIDE SEQUENCE [LARGE SCALE GENOMIC DNA]</scope>
    <source>
        <strain evidence="2">Intl2013</strain>
        <tissue evidence="2">Whole animal</tissue>
    </source>
</reference>